<dbReference type="Gene3D" id="3.40.50.360">
    <property type="match status" value="1"/>
</dbReference>
<dbReference type="SUPFAM" id="SSF52218">
    <property type="entry name" value="Flavoproteins"/>
    <property type="match status" value="1"/>
</dbReference>
<feature type="domain" description="NADPH-dependent FMN reductase-like" evidence="1">
    <location>
        <begin position="1"/>
        <end position="144"/>
    </location>
</feature>
<organism evidence="2 3">
    <name type="scientific">Acetobacterium wieringae</name>
    <dbReference type="NCBI Taxonomy" id="52694"/>
    <lineage>
        <taxon>Bacteria</taxon>
        <taxon>Bacillati</taxon>
        <taxon>Bacillota</taxon>
        <taxon>Clostridia</taxon>
        <taxon>Eubacteriales</taxon>
        <taxon>Eubacteriaceae</taxon>
        <taxon>Acetobacterium</taxon>
    </lineage>
</organism>
<dbReference type="InterPro" id="IPR029039">
    <property type="entry name" value="Flavoprotein-like_sf"/>
</dbReference>
<comment type="caution">
    <text evidence="2">The sequence shown here is derived from an EMBL/GenBank/DDBJ whole genome shotgun (WGS) entry which is preliminary data.</text>
</comment>
<name>A0A1F2PIB6_9FIRM</name>
<dbReference type="EMBL" id="LKEU01000027">
    <property type="protein sequence ID" value="OFV71068.1"/>
    <property type="molecule type" value="Genomic_DNA"/>
</dbReference>
<dbReference type="InterPro" id="IPR050104">
    <property type="entry name" value="FMN-dep_NADH:Q_OxRdtase_AzoR1"/>
</dbReference>
<dbReference type="Pfam" id="PF03358">
    <property type="entry name" value="FMN_red"/>
    <property type="match status" value="1"/>
</dbReference>
<dbReference type="OrthoDB" id="3789967at2"/>
<dbReference type="GO" id="GO:0016491">
    <property type="term" value="F:oxidoreductase activity"/>
    <property type="evidence" value="ECO:0007669"/>
    <property type="project" value="InterPro"/>
</dbReference>
<dbReference type="AlphaFoldDB" id="A0A1F2PIB6"/>
<reference evidence="2 3" key="1">
    <citation type="submission" date="2015-09" db="EMBL/GenBank/DDBJ databases">
        <title>Genome sequence of Acetobacterium wieringae DSM 1911.</title>
        <authorList>
            <person name="Poehlein A."/>
            <person name="Bengelsdorf F.R."/>
            <person name="Schiel-Bengelsdorf B."/>
            <person name="Duerre P."/>
            <person name="Daniel R."/>
        </authorList>
    </citation>
    <scope>NUCLEOTIDE SEQUENCE [LARGE SCALE GENOMIC DNA]</scope>
    <source>
        <strain evidence="2 3">DSM 1911</strain>
    </source>
</reference>
<evidence type="ECO:0000313" key="3">
    <source>
        <dbReference type="Proteomes" id="UP000176244"/>
    </source>
</evidence>
<proteinExistence type="predicted"/>
<dbReference type="PANTHER" id="PTHR43741">
    <property type="entry name" value="FMN-DEPENDENT NADH-AZOREDUCTASE 1"/>
    <property type="match status" value="1"/>
</dbReference>
<evidence type="ECO:0000259" key="1">
    <source>
        <dbReference type="Pfam" id="PF03358"/>
    </source>
</evidence>
<dbReference type="RefSeq" id="WP_070370954.1">
    <property type="nucleotide sequence ID" value="NZ_JBCFAW010000002.1"/>
</dbReference>
<dbReference type="Proteomes" id="UP000176244">
    <property type="component" value="Unassembled WGS sequence"/>
</dbReference>
<evidence type="ECO:0000313" key="2">
    <source>
        <dbReference type="EMBL" id="OFV71068.1"/>
    </source>
</evidence>
<dbReference type="PANTHER" id="PTHR43741:SF4">
    <property type="entry name" value="FMN-DEPENDENT NADH:QUINONE OXIDOREDUCTASE"/>
    <property type="match status" value="1"/>
</dbReference>
<accession>A0A1F2PIB6</accession>
<protein>
    <submittedName>
        <fullName evidence="2">Iron-sulfur flavoprotein</fullName>
    </submittedName>
</protein>
<dbReference type="STRING" id="52694.ACWI_16540"/>
<dbReference type="InterPro" id="IPR005025">
    <property type="entry name" value="FMN_Rdtase-like_dom"/>
</dbReference>
<sequence>MKITVINGTMRHGSTWHCKDLLLEKISQLEETKVREFYLPKDMSNFCSGCFSCFLKGEDTCPHADQIKPIVAALEEADLVILTSSVYGLDVSGQLKALLDHLCFMWLSHRPNPKMFNKVGISFATTAGAGLSHTTKTMQNSLKFWGVKKRFASKQAVAATKWSEISDKKRSQIDKDMVQLAKKATAAVANIEHSTAPLFRKIMFVMMKNMMKKNDWNPTDRNHWEAQGWLSGTKPF</sequence>
<gene>
    <name evidence="2" type="ORF">ACWI_16540</name>
</gene>